<reference evidence="1" key="1">
    <citation type="submission" date="2018-02" db="EMBL/GenBank/DDBJ databases">
        <title>Rhizophora mucronata_Transcriptome.</title>
        <authorList>
            <person name="Meera S.P."/>
            <person name="Sreeshan A."/>
            <person name="Augustine A."/>
        </authorList>
    </citation>
    <scope>NUCLEOTIDE SEQUENCE</scope>
    <source>
        <tissue evidence="1">Leaf</tissue>
    </source>
</reference>
<dbReference type="EMBL" id="GGEC01064826">
    <property type="protein sequence ID" value="MBX45310.1"/>
    <property type="molecule type" value="Transcribed_RNA"/>
</dbReference>
<organism evidence="1">
    <name type="scientific">Rhizophora mucronata</name>
    <name type="common">Asiatic mangrove</name>
    <dbReference type="NCBI Taxonomy" id="61149"/>
    <lineage>
        <taxon>Eukaryota</taxon>
        <taxon>Viridiplantae</taxon>
        <taxon>Streptophyta</taxon>
        <taxon>Embryophyta</taxon>
        <taxon>Tracheophyta</taxon>
        <taxon>Spermatophyta</taxon>
        <taxon>Magnoliopsida</taxon>
        <taxon>eudicotyledons</taxon>
        <taxon>Gunneridae</taxon>
        <taxon>Pentapetalae</taxon>
        <taxon>rosids</taxon>
        <taxon>fabids</taxon>
        <taxon>Malpighiales</taxon>
        <taxon>Rhizophoraceae</taxon>
        <taxon>Rhizophora</taxon>
    </lineage>
</organism>
<dbReference type="AlphaFoldDB" id="A0A2P2NSD2"/>
<evidence type="ECO:0000313" key="1">
    <source>
        <dbReference type="EMBL" id="MBX45310.1"/>
    </source>
</evidence>
<name>A0A2P2NSD2_RHIMU</name>
<sequence length="55" mass="6093">MHISNPLRLQFVHACLSVARLLSPLLVRVRQHVVTLPPHPIGLCGGFVKTPLRGF</sequence>
<protein>
    <submittedName>
        <fullName evidence="1">Uncharacterized protein</fullName>
    </submittedName>
</protein>
<accession>A0A2P2NSD2</accession>
<proteinExistence type="predicted"/>